<gene>
    <name evidence="2" type="ORF">GALMADRAFT_1133037</name>
</gene>
<feature type="region of interest" description="Disordered" evidence="1">
    <location>
        <begin position="38"/>
        <end position="60"/>
    </location>
</feature>
<keyword evidence="3" id="KW-1185">Reference proteome</keyword>
<dbReference type="Proteomes" id="UP000027222">
    <property type="component" value="Unassembled WGS sequence"/>
</dbReference>
<organism evidence="2 3">
    <name type="scientific">Galerina marginata (strain CBS 339.88)</name>
    <dbReference type="NCBI Taxonomy" id="685588"/>
    <lineage>
        <taxon>Eukaryota</taxon>
        <taxon>Fungi</taxon>
        <taxon>Dikarya</taxon>
        <taxon>Basidiomycota</taxon>
        <taxon>Agaricomycotina</taxon>
        <taxon>Agaricomycetes</taxon>
        <taxon>Agaricomycetidae</taxon>
        <taxon>Agaricales</taxon>
        <taxon>Agaricineae</taxon>
        <taxon>Strophariaceae</taxon>
        <taxon>Galerina</taxon>
    </lineage>
</organism>
<evidence type="ECO:0000313" key="2">
    <source>
        <dbReference type="EMBL" id="KDR67022.1"/>
    </source>
</evidence>
<reference evidence="3" key="1">
    <citation type="journal article" date="2014" name="Proc. Natl. Acad. Sci. U.S.A.">
        <title>Extensive sampling of basidiomycete genomes demonstrates inadequacy of the white-rot/brown-rot paradigm for wood decay fungi.</title>
        <authorList>
            <person name="Riley R."/>
            <person name="Salamov A.A."/>
            <person name="Brown D.W."/>
            <person name="Nagy L.G."/>
            <person name="Floudas D."/>
            <person name="Held B.W."/>
            <person name="Levasseur A."/>
            <person name="Lombard V."/>
            <person name="Morin E."/>
            <person name="Otillar R."/>
            <person name="Lindquist E.A."/>
            <person name="Sun H."/>
            <person name="LaButti K.M."/>
            <person name="Schmutz J."/>
            <person name="Jabbour D."/>
            <person name="Luo H."/>
            <person name="Baker S.E."/>
            <person name="Pisabarro A.G."/>
            <person name="Walton J.D."/>
            <person name="Blanchette R.A."/>
            <person name="Henrissat B."/>
            <person name="Martin F."/>
            <person name="Cullen D."/>
            <person name="Hibbett D.S."/>
            <person name="Grigoriev I.V."/>
        </authorList>
    </citation>
    <scope>NUCLEOTIDE SEQUENCE [LARGE SCALE GENOMIC DNA]</scope>
    <source>
        <strain evidence="3">CBS 339.88</strain>
    </source>
</reference>
<protein>
    <submittedName>
        <fullName evidence="2">Uncharacterized protein</fullName>
    </submittedName>
</protein>
<evidence type="ECO:0000256" key="1">
    <source>
        <dbReference type="SAM" id="MobiDB-lite"/>
    </source>
</evidence>
<dbReference type="HOGENOM" id="CLU_1896371_0_0_1"/>
<evidence type="ECO:0000313" key="3">
    <source>
        <dbReference type="Proteomes" id="UP000027222"/>
    </source>
</evidence>
<dbReference type="EMBL" id="KL142418">
    <property type="protein sequence ID" value="KDR67022.1"/>
    <property type="molecule type" value="Genomic_DNA"/>
</dbReference>
<dbReference type="AlphaFoldDB" id="A0A067SAP6"/>
<proteinExistence type="predicted"/>
<name>A0A067SAP6_GALM3</name>
<sequence>MQRQLWLASEKPQTYETLRQPPPPSAVLVKLVRPRGGRTWVRSHGRKEKEHGRAPFTYGLTQTSPARPAALAPALAAVPGVLYYSLTVSRFAHLRPMGTAVRQCAPQTGAGCNDHAPCTFDCTCTCTCTSSNSN</sequence>
<accession>A0A067SAP6</accession>